<dbReference type="OrthoDB" id="3477286at2759"/>
<dbReference type="PANTHER" id="PTHR24148:SF73">
    <property type="entry name" value="HET DOMAIN PROTEIN (AFU_ORTHOLOGUE AFUA_8G01020)"/>
    <property type="match status" value="1"/>
</dbReference>
<dbReference type="Pfam" id="PF06985">
    <property type="entry name" value="HET"/>
    <property type="match status" value="1"/>
</dbReference>
<dbReference type="AlphaFoldDB" id="A0A136IKD0"/>
<evidence type="ECO:0000313" key="3">
    <source>
        <dbReference type="Proteomes" id="UP000070501"/>
    </source>
</evidence>
<feature type="non-terminal residue" evidence="2">
    <location>
        <position position="191"/>
    </location>
</feature>
<dbReference type="InterPro" id="IPR010730">
    <property type="entry name" value="HET"/>
</dbReference>
<dbReference type="InParanoid" id="A0A136IKD0"/>
<proteinExistence type="predicted"/>
<feature type="domain" description="Heterokaryon incompatibility" evidence="1">
    <location>
        <begin position="56"/>
        <end position="144"/>
    </location>
</feature>
<dbReference type="Proteomes" id="UP000070501">
    <property type="component" value="Unassembled WGS sequence"/>
</dbReference>
<organism evidence="2 3">
    <name type="scientific">Microdochium bolleyi</name>
    <dbReference type="NCBI Taxonomy" id="196109"/>
    <lineage>
        <taxon>Eukaryota</taxon>
        <taxon>Fungi</taxon>
        <taxon>Dikarya</taxon>
        <taxon>Ascomycota</taxon>
        <taxon>Pezizomycotina</taxon>
        <taxon>Sordariomycetes</taxon>
        <taxon>Xylariomycetidae</taxon>
        <taxon>Xylariales</taxon>
        <taxon>Microdochiaceae</taxon>
        <taxon>Microdochium</taxon>
    </lineage>
</organism>
<evidence type="ECO:0000259" key="1">
    <source>
        <dbReference type="Pfam" id="PF06985"/>
    </source>
</evidence>
<reference evidence="3" key="1">
    <citation type="submission" date="2016-02" db="EMBL/GenBank/DDBJ databases">
        <title>Draft genome sequence of Microdochium bolleyi, a fungal endophyte of beachgrass.</title>
        <authorList>
            <consortium name="DOE Joint Genome Institute"/>
            <person name="David A.S."/>
            <person name="May G."/>
            <person name="Haridas S."/>
            <person name="Lim J."/>
            <person name="Wang M."/>
            <person name="Labutti K."/>
            <person name="Lipzen A."/>
            <person name="Barry K."/>
            <person name="Grigoriev I.V."/>
        </authorList>
    </citation>
    <scope>NUCLEOTIDE SEQUENCE [LARGE SCALE GENOMIC DNA]</scope>
    <source>
        <strain evidence="3">J235TASD1</strain>
    </source>
</reference>
<dbReference type="STRING" id="196109.A0A136IKD0"/>
<keyword evidence="3" id="KW-1185">Reference proteome</keyword>
<gene>
    <name evidence="2" type="ORF">Micbo1qcDRAFT_169560</name>
</gene>
<name>A0A136IKD0_9PEZI</name>
<protein>
    <submittedName>
        <fullName evidence="2">Heterokaryon incompatibility protein-domain-containing protein</fullName>
    </submittedName>
</protein>
<sequence>MYPVQPVVAPDLARVLFPPLEDPGKHIRLLRIDPATFDEPITATMITCLLDEAPSFHAVSYAWGADQPQCELLLDGRPFLIRQNCQYALQQARHFDSAELVWIDAVCINQSNTREKSAQVAIMGDIYARAVKVLACIGPNGPDCEFIEKIIPGWLEYEELHAMEEETEAWIAFNRIVEDTYDGDLGHAEAM</sequence>
<dbReference type="InterPro" id="IPR052895">
    <property type="entry name" value="HetReg/Transcr_Mod"/>
</dbReference>
<dbReference type="EMBL" id="KQ964289">
    <property type="protein sequence ID" value="KXJ85228.1"/>
    <property type="molecule type" value="Genomic_DNA"/>
</dbReference>
<dbReference type="PANTHER" id="PTHR24148">
    <property type="entry name" value="ANKYRIN REPEAT DOMAIN-CONTAINING PROTEIN 39 HOMOLOG-RELATED"/>
    <property type="match status" value="1"/>
</dbReference>
<evidence type="ECO:0000313" key="2">
    <source>
        <dbReference type="EMBL" id="KXJ85228.1"/>
    </source>
</evidence>
<accession>A0A136IKD0</accession>